<sequence>MIKKILFLFSKLVQHFFVFGDEYVLINRLDSIGDYILFRNFLLPFKNSGFIRGRKILFLANIAWKSIYEYYDKEFADKVIWVNVDKLVSNRFYRIFVLFWLSTYKIRKIIQPTFSRNHIVDFLLLPFSTAEKISPRGDDLNYLKELKLLNDQQYDQLVENDETIQFEFEKNRHFFEFFDPVFSQLSLDLPFRKIESGKKYISFFIGSSSPYRQLSIENLKFICEELLTHTGFRIFILGGKNESKNGRILEGLSDRIISKCGLTNLIETIDLIGNSSAVLSMDSSGAHMAMATKVPKVFCFSNGNHIFRFIPYPESYKQMTGYFPPLIQMNMSSHKKLLYDSFSRGSTISIDSIDLESHVTEIIKELNKI</sequence>
<keyword evidence="1" id="KW-0328">Glycosyltransferase</keyword>
<dbReference type="AlphaFoldDB" id="A0A5F1Z534"/>
<evidence type="ECO:0000313" key="4">
    <source>
        <dbReference type="Proteomes" id="UP000297891"/>
    </source>
</evidence>
<evidence type="ECO:0000256" key="1">
    <source>
        <dbReference type="ARBA" id="ARBA00022676"/>
    </source>
</evidence>
<dbReference type="Pfam" id="PF01075">
    <property type="entry name" value="Glyco_transf_9"/>
    <property type="match status" value="1"/>
</dbReference>
<evidence type="ECO:0000313" key="3">
    <source>
        <dbReference type="EMBL" id="TGK91984.1"/>
    </source>
</evidence>
<dbReference type="PANTHER" id="PTHR30160:SF1">
    <property type="entry name" value="LIPOPOLYSACCHARIDE 1,2-N-ACETYLGLUCOSAMINETRANSFERASE-RELATED"/>
    <property type="match status" value="1"/>
</dbReference>
<reference evidence="3" key="1">
    <citation type="journal article" date="2019" name="PLoS Negl. Trop. Dis.">
        <title>Revisiting the worldwide diversity of Leptospira species in the environment.</title>
        <authorList>
            <person name="Vincent A.T."/>
            <person name="Schiettekatte O."/>
            <person name="Bourhy P."/>
            <person name="Veyrier F.J."/>
            <person name="Picardeau M."/>
        </authorList>
    </citation>
    <scope>NUCLEOTIDE SEQUENCE [LARGE SCALE GENOMIC DNA]</scope>
    <source>
        <strain evidence="3">201800277</strain>
    </source>
</reference>
<dbReference type="GO" id="GO:0005829">
    <property type="term" value="C:cytosol"/>
    <property type="evidence" value="ECO:0007669"/>
    <property type="project" value="TreeGrafter"/>
</dbReference>
<keyword evidence="2 3" id="KW-0808">Transferase</keyword>
<dbReference type="SUPFAM" id="SSF53756">
    <property type="entry name" value="UDP-Glycosyltransferase/glycogen phosphorylase"/>
    <property type="match status" value="1"/>
</dbReference>
<dbReference type="Proteomes" id="UP000297891">
    <property type="component" value="Unassembled WGS sequence"/>
</dbReference>
<proteinExistence type="predicted"/>
<dbReference type="RefSeq" id="WP_135677268.1">
    <property type="nucleotide sequence ID" value="NZ_RQFP01000014.1"/>
</dbReference>
<accession>A0A5F1Z534</accession>
<dbReference type="Gene3D" id="3.40.50.2000">
    <property type="entry name" value="Glycogen Phosphorylase B"/>
    <property type="match status" value="1"/>
</dbReference>
<keyword evidence="4" id="KW-1185">Reference proteome</keyword>
<dbReference type="InterPro" id="IPR002201">
    <property type="entry name" value="Glyco_trans_9"/>
</dbReference>
<name>A0A5F1Z534_9LEPT</name>
<protein>
    <submittedName>
        <fullName evidence="3">Lipopolysaccharide heptosyltransferase family protein</fullName>
    </submittedName>
</protein>
<dbReference type="OrthoDB" id="9797795at2"/>
<dbReference type="EMBL" id="RQFP01000014">
    <property type="protein sequence ID" value="TGK91984.1"/>
    <property type="molecule type" value="Genomic_DNA"/>
</dbReference>
<comment type="caution">
    <text evidence="3">The sequence shown here is derived from an EMBL/GenBank/DDBJ whole genome shotgun (WGS) entry which is preliminary data.</text>
</comment>
<dbReference type="GO" id="GO:0008713">
    <property type="term" value="F:ADP-heptose-lipopolysaccharide heptosyltransferase activity"/>
    <property type="evidence" value="ECO:0007669"/>
    <property type="project" value="TreeGrafter"/>
</dbReference>
<organism evidence="3 4">
    <name type="scientific">Leptospira brenneri</name>
    <dbReference type="NCBI Taxonomy" id="2023182"/>
    <lineage>
        <taxon>Bacteria</taxon>
        <taxon>Pseudomonadati</taxon>
        <taxon>Spirochaetota</taxon>
        <taxon>Spirochaetia</taxon>
        <taxon>Leptospirales</taxon>
        <taxon>Leptospiraceae</taxon>
        <taxon>Leptospira</taxon>
    </lineage>
</organism>
<gene>
    <name evidence="3" type="ORF">EHQ30_17535</name>
</gene>
<dbReference type="InterPro" id="IPR051199">
    <property type="entry name" value="LPS_LOS_Heptosyltrfase"/>
</dbReference>
<evidence type="ECO:0000256" key="2">
    <source>
        <dbReference type="ARBA" id="ARBA00022679"/>
    </source>
</evidence>
<dbReference type="PANTHER" id="PTHR30160">
    <property type="entry name" value="TETRAACYLDISACCHARIDE 4'-KINASE-RELATED"/>
    <property type="match status" value="1"/>
</dbReference>
<dbReference type="GO" id="GO:0009244">
    <property type="term" value="P:lipopolysaccharide core region biosynthetic process"/>
    <property type="evidence" value="ECO:0007669"/>
    <property type="project" value="TreeGrafter"/>
</dbReference>